<reference evidence="2 4" key="1">
    <citation type="submission" date="2008-03" db="EMBL/GenBank/DDBJ databases">
        <title>Annotation of Ixodes scapularis.</title>
        <authorList>
            <consortium name="Ixodes scapularis Genome Project Consortium"/>
            <person name="Caler E."/>
            <person name="Hannick L.I."/>
            <person name="Bidwell S."/>
            <person name="Joardar V."/>
            <person name="Thiagarajan M."/>
            <person name="Amedeo P."/>
            <person name="Galinsky K.J."/>
            <person name="Schobel S."/>
            <person name="Inman J."/>
            <person name="Hostetler J."/>
            <person name="Miller J."/>
            <person name="Hammond M."/>
            <person name="Megy K."/>
            <person name="Lawson D."/>
            <person name="Kodira C."/>
            <person name="Sutton G."/>
            <person name="Meyer J."/>
            <person name="Hill C.A."/>
            <person name="Birren B."/>
            <person name="Nene V."/>
            <person name="Collins F."/>
            <person name="Alarcon-Chaidez F."/>
            <person name="Wikel S."/>
            <person name="Strausberg R."/>
        </authorList>
    </citation>
    <scope>NUCLEOTIDE SEQUENCE [LARGE SCALE GENOMIC DNA]</scope>
    <source>
        <strain evidence="4">Wikel</strain>
        <strain evidence="2">Wikel colony</strain>
    </source>
</reference>
<evidence type="ECO:0000313" key="4">
    <source>
        <dbReference type="Proteomes" id="UP000001555"/>
    </source>
</evidence>
<dbReference type="EnsemblMetazoa" id="ISCW000838-RA">
    <property type="protein sequence ID" value="ISCW000838-PA"/>
    <property type="gene ID" value="ISCW000838"/>
</dbReference>
<organism>
    <name type="scientific">Ixodes scapularis</name>
    <name type="common">Black-legged tick</name>
    <name type="synonym">Deer tick</name>
    <dbReference type="NCBI Taxonomy" id="6945"/>
    <lineage>
        <taxon>Eukaryota</taxon>
        <taxon>Metazoa</taxon>
        <taxon>Ecdysozoa</taxon>
        <taxon>Arthropoda</taxon>
        <taxon>Chelicerata</taxon>
        <taxon>Arachnida</taxon>
        <taxon>Acari</taxon>
        <taxon>Parasitiformes</taxon>
        <taxon>Ixodida</taxon>
        <taxon>Ixodoidea</taxon>
        <taxon>Ixodidae</taxon>
        <taxon>Ixodinae</taxon>
        <taxon>Ixodes</taxon>
    </lineage>
</organism>
<dbReference type="VEuPathDB" id="VectorBase:ISCI000838"/>
<evidence type="ECO:0000313" key="2">
    <source>
        <dbReference type="EMBL" id="EEC00697.1"/>
    </source>
</evidence>
<dbReference type="EMBL" id="DS620747">
    <property type="protein sequence ID" value="EEC00697.1"/>
    <property type="molecule type" value="Genomic_DNA"/>
</dbReference>
<protein>
    <submittedName>
        <fullName evidence="2 3">Uncharacterized protein</fullName>
    </submittedName>
</protein>
<dbReference type="PaxDb" id="6945-B7P275"/>
<dbReference type="HOGENOM" id="CLU_2052168_0_0_1"/>
<feature type="region of interest" description="Disordered" evidence="1">
    <location>
        <begin position="1"/>
        <end position="39"/>
    </location>
</feature>
<dbReference type="EMBL" id="ABJB010746002">
    <property type="status" value="NOT_ANNOTATED_CDS"/>
    <property type="molecule type" value="Genomic_DNA"/>
</dbReference>
<proteinExistence type="predicted"/>
<reference evidence="3" key="2">
    <citation type="submission" date="2020-05" db="UniProtKB">
        <authorList>
            <consortium name="EnsemblMetazoa"/>
        </authorList>
    </citation>
    <scope>IDENTIFICATION</scope>
    <source>
        <strain evidence="3">wikel</strain>
    </source>
</reference>
<evidence type="ECO:0000313" key="3">
    <source>
        <dbReference type="EnsemblMetazoa" id="ISCW000838-PA"/>
    </source>
</evidence>
<dbReference type="EMBL" id="ABJB010461262">
    <property type="status" value="NOT_ANNOTATED_CDS"/>
    <property type="molecule type" value="Genomic_DNA"/>
</dbReference>
<keyword evidence="4" id="KW-1185">Reference proteome</keyword>
<name>B7P275_IXOSC</name>
<gene>
    <name evidence="2" type="ORF">IscW_ISCW000838</name>
</gene>
<evidence type="ECO:0000256" key="1">
    <source>
        <dbReference type="SAM" id="MobiDB-lite"/>
    </source>
</evidence>
<dbReference type="AlphaFoldDB" id="B7P275"/>
<dbReference type="Proteomes" id="UP000001555">
    <property type="component" value="Unassembled WGS sequence"/>
</dbReference>
<dbReference type="VEuPathDB" id="VectorBase:ISCW000838"/>
<sequence length="120" mass="12973">MISTGAGRRASSMPEEAPGDGGILSSRHRHNETSPAAELNLARIPSTVVSLPSDTRSSSSYKIVDLTSPSRPRKTHAILVSNARAVRRKSQARDRAYAPDVEDAYQDLARDRGVGGRNVY</sequence>
<dbReference type="InParanoid" id="B7P275"/>
<accession>B7P275</accession>